<gene>
    <name evidence="4" type="ordered locus">Y11_31351</name>
</gene>
<keyword evidence="2" id="KW-1133">Transmembrane helix</keyword>
<dbReference type="Pfam" id="PF05170">
    <property type="entry name" value="AsmA"/>
    <property type="match status" value="1"/>
</dbReference>
<evidence type="ECO:0000256" key="1">
    <source>
        <dbReference type="SAM" id="MobiDB-lite"/>
    </source>
</evidence>
<dbReference type="HOGENOM" id="CLU_017234_1_1_6"/>
<evidence type="ECO:0000313" key="4">
    <source>
        <dbReference type="EMBL" id="CBY29395.1"/>
    </source>
</evidence>
<sequence length="713" mass="76815">MTKTGKVLTGIVGVILLLLIAAIVFIKTFDWNRLKPTINEKVSTELQRPFAIRGNLGVDWSRKGDEPGWRGWVPWPHIHAEDLVLGNPPDLVGGNAAGKNNNVVGKSNNAESKTESTAFPTGEMVTLKRVDASIAPLALLAKEVWIPRIWLTQPDATLLRLADGKNNWTFNLANSPAGDESSASDWSVNIDDIVFDRGQINLKDAVLKADLQAVIDPLGKPLPFAEVTGARNEKKATEKAQNKAPDFVFGWKIDGKYQGQPLTGSGKIGGMLSMNDASIPFPLQADVRSGSTRVAVAGTLTDPANLAGLDLQLKFSGASLDNLYPLIGVLLPATPPFNTDGRLIASLKQAGGAVYRYENFNGKIGDSDIHGDLTYTASQPRPKLVGNMSSDKLRFADLAPLIGADSNQEKANRGERSRQPSNKVLPTEKFDTKSWGVMDADVTYAAKRIDRDKSLPLTDLSTHVVLSNGELLLDPLRFGMARGNLNATLRLNGNKDPMQGKVDLHARRLQLKELLPQVQAMRNSLGQLNGDASFIAIGNSVSALLATSNGNLRLLLNQGLISRSLMELLGLNVGNYLVAKLFGDDEVKINCAVADIQLRNGLATPRLFIIDTENAIINITGNINFATERLDLSIDPESKGLRILTLRSPLYVKGTFKQPDAGVKAGPLLARGTVAAVLGVALTPAAALLALISPSEAEENQCTPLLQKMKQKK</sequence>
<name>A0A0H3P118_YERE1</name>
<reference evidence="4 5" key="1">
    <citation type="journal article" date="2011" name="J. Bacteriol.">
        <title>Complete genome sequence of Yersinia enterocolitica subsp. palearctica serogroup O:3.</title>
        <authorList>
            <person name="Batzilla J."/>
            <person name="Hoper D."/>
            <person name="Antonenka U."/>
            <person name="Heesemann J."/>
            <person name="Rakin A."/>
        </authorList>
    </citation>
    <scope>NUCLEOTIDE SEQUENCE [LARGE SCALE GENOMIC DNA]</scope>
    <source>
        <strain evidence="5">DSM 13030 / CIP 106945 / Y11</strain>
    </source>
</reference>
<keyword evidence="2" id="KW-0472">Membrane</keyword>
<dbReference type="GO" id="GO:0005886">
    <property type="term" value="C:plasma membrane"/>
    <property type="evidence" value="ECO:0007669"/>
    <property type="project" value="TreeGrafter"/>
</dbReference>
<keyword evidence="2" id="KW-0812">Transmembrane</keyword>
<feature type="domain" description="AsmA" evidence="3">
    <location>
        <begin position="1"/>
        <end position="606"/>
    </location>
</feature>
<dbReference type="EMBL" id="FR729477">
    <property type="protein sequence ID" value="CBY29395.1"/>
    <property type="molecule type" value="Genomic_DNA"/>
</dbReference>
<protein>
    <submittedName>
        <fullName evidence="4">Uncharacterized protein YhjG</fullName>
    </submittedName>
</protein>
<dbReference type="PANTHER" id="PTHR30441:SF9">
    <property type="entry name" value="ASMA FAMILY PROTEIN YHJG"/>
    <property type="match status" value="1"/>
</dbReference>
<dbReference type="KEGG" id="yey:Y11_31351"/>
<dbReference type="Proteomes" id="UP000008084">
    <property type="component" value="Chromosome"/>
</dbReference>
<feature type="compositionally biased region" description="Basic and acidic residues" evidence="1">
    <location>
        <begin position="407"/>
        <end position="418"/>
    </location>
</feature>
<dbReference type="GO" id="GO:0090313">
    <property type="term" value="P:regulation of protein targeting to membrane"/>
    <property type="evidence" value="ECO:0007669"/>
    <property type="project" value="TreeGrafter"/>
</dbReference>
<evidence type="ECO:0000256" key="2">
    <source>
        <dbReference type="SAM" id="Phobius"/>
    </source>
</evidence>
<accession>A0A0H3P118</accession>
<dbReference type="PATRIC" id="fig|930944.6.peg.3122"/>
<dbReference type="PANTHER" id="PTHR30441">
    <property type="entry name" value="DUF748 DOMAIN-CONTAINING PROTEIN"/>
    <property type="match status" value="1"/>
</dbReference>
<proteinExistence type="predicted"/>
<dbReference type="InterPro" id="IPR052894">
    <property type="entry name" value="AsmA-related"/>
</dbReference>
<dbReference type="RefSeq" id="WP_005157367.1">
    <property type="nucleotide sequence ID" value="NC_017564.1"/>
</dbReference>
<feature type="transmembrane region" description="Helical" evidence="2">
    <location>
        <begin position="7"/>
        <end position="26"/>
    </location>
</feature>
<organism evidence="4 5">
    <name type="scientific">Yersinia enterocolitica subsp. palearctica serotype O:3 (strain DSM 13030 / CIP 106945 / Y11)</name>
    <dbReference type="NCBI Taxonomy" id="930944"/>
    <lineage>
        <taxon>Bacteria</taxon>
        <taxon>Pseudomonadati</taxon>
        <taxon>Pseudomonadota</taxon>
        <taxon>Gammaproteobacteria</taxon>
        <taxon>Enterobacterales</taxon>
        <taxon>Yersiniaceae</taxon>
        <taxon>Yersinia</taxon>
    </lineage>
</organism>
<dbReference type="GeneID" id="31411088"/>
<dbReference type="AlphaFoldDB" id="A0A0H3P118"/>
<evidence type="ECO:0000313" key="5">
    <source>
        <dbReference type="Proteomes" id="UP000008084"/>
    </source>
</evidence>
<feature type="region of interest" description="Disordered" evidence="1">
    <location>
        <begin position="406"/>
        <end position="425"/>
    </location>
</feature>
<evidence type="ECO:0000259" key="3">
    <source>
        <dbReference type="Pfam" id="PF05170"/>
    </source>
</evidence>
<dbReference type="InterPro" id="IPR007844">
    <property type="entry name" value="AsmA"/>
</dbReference>